<dbReference type="OrthoDB" id="6182042at2"/>
<dbReference type="InterPro" id="IPR009003">
    <property type="entry name" value="Peptidase_S1_PA"/>
</dbReference>
<reference evidence="1 2" key="1">
    <citation type="submission" date="2017-08" db="EMBL/GenBank/DDBJ databases">
        <authorList>
            <person name="de Groot N.N."/>
        </authorList>
    </citation>
    <scope>NUCLEOTIDE SEQUENCE [LARGE SCALE GENOMIC DNA]</scope>
    <source>
        <strain evidence="1 2">USBA 855</strain>
    </source>
</reference>
<protein>
    <recommendedName>
        <fullName evidence="3">Trypsin-like peptidase domain-containing protein</fullName>
    </recommendedName>
</protein>
<evidence type="ECO:0000313" key="1">
    <source>
        <dbReference type="EMBL" id="SOC53911.1"/>
    </source>
</evidence>
<evidence type="ECO:0008006" key="3">
    <source>
        <dbReference type="Google" id="ProtNLM"/>
    </source>
</evidence>
<proteinExistence type="predicted"/>
<dbReference type="Proteomes" id="UP000219023">
    <property type="component" value="Unassembled WGS sequence"/>
</dbReference>
<name>A0A285VMV8_9GAMM</name>
<sequence length="316" mass="35958">MTEISKETFDEHISKAQSSTLAKSSRRLFFTHCNFPIEELGYWHADYIYSRGGSSTLIRFKNRFFLLTAKHVLKNNGLLDDNESTNFQNESPLLAVAKADEGWEALTSFLFPAKIWYIGELIGNQDFSISTKDIILIELHLPSPKYLPDSFINLDNPEIKRNIIVPDYFSGQTLISSGYPKKNNEFYYEETEGFTHKTYLNRQILSGICEIENGEPYISLEHTEGGNYDHDDINGMSGGIVFNTQPEMAQTNWCGLILTAGKNKIRFCPSRLILPAIERYDQAPKTIVDPSIHLAPLCDTKQATEKLGTLLEMMYK</sequence>
<dbReference type="EMBL" id="OBQJ01000003">
    <property type="protein sequence ID" value="SOC53911.1"/>
    <property type="molecule type" value="Genomic_DNA"/>
</dbReference>
<dbReference type="RefSeq" id="WP_097022266.1">
    <property type="nucleotide sequence ID" value="NZ_OBQJ01000003.1"/>
</dbReference>
<organism evidence="1 2">
    <name type="scientific">Chromohalobacter canadensis</name>
    <dbReference type="NCBI Taxonomy" id="141389"/>
    <lineage>
        <taxon>Bacteria</taxon>
        <taxon>Pseudomonadati</taxon>
        <taxon>Pseudomonadota</taxon>
        <taxon>Gammaproteobacteria</taxon>
        <taxon>Oceanospirillales</taxon>
        <taxon>Halomonadaceae</taxon>
        <taxon>Chromohalobacter</taxon>
    </lineage>
</organism>
<evidence type="ECO:0000313" key="2">
    <source>
        <dbReference type="Proteomes" id="UP000219023"/>
    </source>
</evidence>
<accession>A0A285VMV8</accession>
<dbReference type="SUPFAM" id="SSF50494">
    <property type="entry name" value="Trypsin-like serine proteases"/>
    <property type="match status" value="1"/>
</dbReference>
<gene>
    <name evidence="1" type="ORF">SAMN05421509_10310</name>
</gene>
<dbReference type="AlphaFoldDB" id="A0A285VMV8"/>